<dbReference type="Gene3D" id="3.40.50.150">
    <property type="entry name" value="Vaccinia Virus protein VP39"/>
    <property type="match status" value="1"/>
</dbReference>
<reference evidence="2" key="1">
    <citation type="submission" date="2023-02" db="EMBL/GenBank/DDBJ databases">
        <title>Tahibacter soli sp. nov. isolated from soil.</title>
        <authorList>
            <person name="Baek J.H."/>
            <person name="Lee J.K."/>
            <person name="Choi D.G."/>
            <person name="Jeon C.O."/>
        </authorList>
    </citation>
    <scope>NUCLEOTIDE SEQUENCE</scope>
    <source>
        <strain evidence="2">BL</strain>
    </source>
</reference>
<accession>A0A9X3YNA4</accession>
<dbReference type="GO" id="GO:0008168">
    <property type="term" value="F:methyltransferase activity"/>
    <property type="evidence" value="ECO:0007669"/>
    <property type="project" value="UniProtKB-KW"/>
</dbReference>
<organism evidence="2 3">
    <name type="scientific">Tahibacter soli</name>
    <dbReference type="NCBI Taxonomy" id="2983605"/>
    <lineage>
        <taxon>Bacteria</taxon>
        <taxon>Pseudomonadati</taxon>
        <taxon>Pseudomonadota</taxon>
        <taxon>Gammaproteobacteria</taxon>
        <taxon>Lysobacterales</taxon>
        <taxon>Rhodanobacteraceae</taxon>
        <taxon>Tahibacter</taxon>
    </lineage>
</organism>
<proteinExistence type="predicted"/>
<dbReference type="InterPro" id="IPR029063">
    <property type="entry name" value="SAM-dependent_MTases_sf"/>
</dbReference>
<keyword evidence="2" id="KW-0808">Transferase</keyword>
<sequence>MQKVYDRAYFDKWYRDEKHRVGSRDALRRKVAMAVAMAEFYLGREIRNVLDAGCGEGAWHAPLKALRPKARYLGLDSSEYAVARWGRSRNLRLATFGQIGQQRFDERFDLVVCADVLHYVPTAELKRGLDGLTDQLEGLAFIEVYTTADHLVGDMIGFKRRTPAWYRQTFAEAGLMPVGSHGWVGARQAPWVTSMESPQA</sequence>
<keyword evidence="2" id="KW-0489">Methyltransferase</keyword>
<evidence type="ECO:0000313" key="2">
    <source>
        <dbReference type="EMBL" id="MDC8015442.1"/>
    </source>
</evidence>
<protein>
    <submittedName>
        <fullName evidence="2">Class I SAM-dependent methyltransferase</fullName>
    </submittedName>
</protein>
<dbReference type="Proteomes" id="UP001139971">
    <property type="component" value="Unassembled WGS sequence"/>
</dbReference>
<dbReference type="AlphaFoldDB" id="A0A9X3YNA4"/>
<dbReference type="InterPro" id="IPR013217">
    <property type="entry name" value="Methyltransf_12"/>
</dbReference>
<dbReference type="EMBL" id="JAOVZO020000020">
    <property type="protein sequence ID" value="MDC8015442.1"/>
    <property type="molecule type" value="Genomic_DNA"/>
</dbReference>
<dbReference type="Pfam" id="PF08242">
    <property type="entry name" value="Methyltransf_12"/>
    <property type="match status" value="1"/>
</dbReference>
<name>A0A9X3YNA4_9GAMM</name>
<gene>
    <name evidence="2" type="ORF">OD750_023190</name>
</gene>
<keyword evidence="3" id="KW-1185">Reference proteome</keyword>
<dbReference type="RefSeq" id="WP_263540631.1">
    <property type="nucleotide sequence ID" value="NZ_JAOVZO020000020.1"/>
</dbReference>
<dbReference type="CDD" id="cd02440">
    <property type="entry name" value="AdoMet_MTases"/>
    <property type="match status" value="1"/>
</dbReference>
<comment type="caution">
    <text evidence="2">The sequence shown here is derived from an EMBL/GenBank/DDBJ whole genome shotgun (WGS) entry which is preliminary data.</text>
</comment>
<evidence type="ECO:0000313" key="3">
    <source>
        <dbReference type="Proteomes" id="UP001139971"/>
    </source>
</evidence>
<dbReference type="GO" id="GO:0032259">
    <property type="term" value="P:methylation"/>
    <property type="evidence" value="ECO:0007669"/>
    <property type="project" value="UniProtKB-KW"/>
</dbReference>
<evidence type="ECO:0000259" key="1">
    <source>
        <dbReference type="Pfam" id="PF08242"/>
    </source>
</evidence>
<dbReference type="SUPFAM" id="SSF53335">
    <property type="entry name" value="S-adenosyl-L-methionine-dependent methyltransferases"/>
    <property type="match status" value="1"/>
</dbReference>
<feature type="domain" description="Methyltransferase type 12" evidence="1">
    <location>
        <begin position="50"/>
        <end position="133"/>
    </location>
</feature>